<dbReference type="PATRIC" id="fig|1291734.4.peg.1825"/>
<sequence>MVWHQDAPDRLTIAGFIEQTKAIDDLPRLLGRPLTVAEASELYTRASELAG</sequence>
<dbReference type="Proteomes" id="UP000051804">
    <property type="component" value="Unassembled WGS sequence"/>
</dbReference>
<keyword evidence="2" id="KW-1185">Reference proteome</keyword>
<protein>
    <submittedName>
        <fullName evidence="1">Uncharacterized protein</fullName>
    </submittedName>
</protein>
<gene>
    <name evidence="1" type="ORF">FD02_GL001777</name>
</gene>
<name>A0A0R1JS55_9LACO</name>
<dbReference type="EMBL" id="AZDJ01000003">
    <property type="protein sequence ID" value="KRK73944.1"/>
    <property type="molecule type" value="Genomic_DNA"/>
</dbReference>
<comment type="caution">
    <text evidence="1">The sequence shown here is derived from an EMBL/GenBank/DDBJ whole genome shotgun (WGS) entry which is preliminary data.</text>
</comment>
<reference evidence="1 2" key="1">
    <citation type="journal article" date="2015" name="Genome Announc.">
        <title>Expanding the biotechnology potential of lactobacilli through comparative genomics of 213 strains and associated genera.</title>
        <authorList>
            <person name="Sun Z."/>
            <person name="Harris H.M."/>
            <person name="McCann A."/>
            <person name="Guo C."/>
            <person name="Argimon S."/>
            <person name="Zhang W."/>
            <person name="Yang X."/>
            <person name="Jeffery I.B."/>
            <person name="Cooney J.C."/>
            <person name="Kagawa T.F."/>
            <person name="Liu W."/>
            <person name="Song Y."/>
            <person name="Salvetti E."/>
            <person name="Wrobel A."/>
            <person name="Rasinkangas P."/>
            <person name="Parkhill J."/>
            <person name="Rea M.C."/>
            <person name="O'Sullivan O."/>
            <person name="Ritari J."/>
            <person name="Douillard F.P."/>
            <person name="Paul Ross R."/>
            <person name="Yang R."/>
            <person name="Briner A.E."/>
            <person name="Felis G.E."/>
            <person name="de Vos W.M."/>
            <person name="Barrangou R."/>
            <person name="Klaenhammer T.R."/>
            <person name="Caufield P.W."/>
            <person name="Cui Y."/>
            <person name="Zhang H."/>
            <person name="O'Toole P.W."/>
        </authorList>
    </citation>
    <scope>NUCLEOTIDE SEQUENCE [LARGE SCALE GENOMIC DNA]</scope>
    <source>
        <strain evidence="1 2">JCM 17158</strain>
    </source>
</reference>
<organism evidence="1 2">
    <name type="scientific">Lacticaseibacillus nasuensis JCM 17158</name>
    <dbReference type="NCBI Taxonomy" id="1291734"/>
    <lineage>
        <taxon>Bacteria</taxon>
        <taxon>Bacillati</taxon>
        <taxon>Bacillota</taxon>
        <taxon>Bacilli</taxon>
        <taxon>Lactobacillales</taxon>
        <taxon>Lactobacillaceae</taxon>
        <taxon>Lacticaseibacillus</taxon>
    </lineage>
</organism>
<evidence type="ECO:0000313" key="1">
    <source>
        <dbReference type="EMBL" id="KRK73944.1"/>
    </source>
</evidence>
<proteinExistence type="predicted"/>
<evidence type="ECO:0000313" key="2">
    <source>
        <dbReference type="Proteomes" id="UP000051804"/>
    </source>
</evidence>
<accession>A0A0R1JS55</accession>
<dbReference type="AlphaFoldDB" id="A0A0R1JS55"/>